<evidence type="ECO:0000313" key="1">
    <source>
        <dbReference type="EMBL" id="CAA36885.1"/>
    </source>
</evidence>
<name>Q51874_LEPLM</name>
<dbReference type="AlphaFoldDB" id="Q51874"/>
<dbReference type="EMBL" id="X52660">
    <property type="protein sequence ID" value="CAA36885.1"/>
    <property type="molecule type" value="Genomic_DNA"/>
</dbReference>
<reference evidence="1" key="1">
    <citation type="journal article" date="1989" name="Mol. Gen. Genet.">
        <title>Gene sequence for the 9 kDa component of Photosystem II from the cyanobacterium Phormidium laminosum indicates similarities between cyanobacterial and other leader sequences.</title>
        <authorList>
            <person name="Wallace T.P."/>
            <person name="Stewart A.C."/>
            <person name="Pappin D."/>
            <person name="Howe C.J."/>
        </authorList>
    </citation>
    <scope>NUCLEOTIDE SEQUENCE</scope>
</reference>
<protein>
    <submittedName>
        <fullName evidence="1">DNA for 9 kD component of photosystem II</fullName>
    </submittedName>
</protein>
<proteinExistence type="predicted"/>
<accession>Q51874</accession>
<sequence length="108" mass="11609">ALAPLRPRACIKSEKIGLRRFELSERTFGVLNLGRVNWGLLGDLFWRTVVGRDSTDEATGWRVDDSGSNAHLLGVAGFASDGDRSLAQPPVLQSIACASRTAIPQCDG</sequence>
<organism evidence="1">
    <name type="scientific">Leptolyngbya laminosa</name>
    <name type="common">Phormidium laminosum</name>
    <dbReference type="NCBI Taxonomy" id="477181"/>
    <lineage>
        <taxon>Bacteria</taxon>
        <taxon>Bacillati</taxon>
        <taxon>Cyanobacteriota</taxon>
        <taxon>Cyanophyceae</taxon>
        <taxon>Leptolyngbyales</taxon>
        <taxon>Leptolyngbyaceae</taxon>
        <taxon>Leptolyngbya group</taxon>
        <taxon>Leptolyngbya</taxon>
    </lineage>
</organism>